<dbReference type="InterPro" id="IPR018636">
    <property type="entry name" value="DUF2058"/>
</dbReference>
<dbReference type="OrthoDB" id="5294470at2"/>
<dbReference type="RefSeq" id="WP_046978748.1">
    <property type="nucleotide sequence ID" value="NZ_CP043476.1"/>
</dbReference>
<accession>A0A2S7EYY8</accession>
<evidence type="ECO:0000256" key="1">
    <source>
        <dbReference type="SAM" id="MobiDB-lite"/>
    </source>
</evidence>
<name>A0A2S7EYY8_9XANT</name>
<dbReference type="Pfam" id="PF09831">
    <property type="entry name" value="DUF2058"/>
    <property type="match status" value="1"/>
</dbReference>
<protein>
    <submittedName>
        <fullName evidence="2">DUF2058 domain-containing protein</fullName>
    </submittedName>
</protein>
<comment type="caution">
    <text evidence="2">The sequence shown here is derived from an EMBL/GenBank/DDBJ whole genome shotgun (WGS) entry which is preliminary data.</text>
</comment>
<feature type="region of interest" description="Disordered" evidence="1">
    <location>
        <begin position="21"/>
        <end position="47"/>
    </location>
</feature>
<proteinExistence type="predicted"/>
<sequence>MRNPLQEQLLKAGLVKKNQVAQVAREQARARHGKAPPPPSAEQLESERLRLERVERDRALAAERNAQARAQEQRAQARQLIDSHKLKADGEIDYHFTDAGKIQRLRVDAALRAQLISGAVAIARLDAGYAPIPRAVVEKVASRDPAAIVLDTTQAAPAASGEDDAYYSRFQVPDDLIW</sequence>
<evidence type="ECO:0000313" key="2">
    <source>
        <dbReference type="EMBL" id="PPU98358.1"/>
    </source>
</evidence>
<organism evidence="2 3">
    <name type="scientific">Xanthomonas hyacinthi</name>
    <dbReference type="NCBI Taxonomy" id="56455"/>
    <lineage>
        <taxon>Bacteria</taxon>
        <taxon>Pseudomonadati</taxon>
        <taxon>Pseudomonadota</taxon>
        <taxon>Gammaproteobacteria</taxon>
        <taxon>Lysobacterales</taxon>
        <taxon>Lysobacteraceae</taxon>
        <taxon>Xanthomonas</taxon>
    </lineage>
</organism>
<dbReference type="EMBL" id="MDEG01000004">
    <property type="protein sequence ID" value="PPU98358.1"/>
    <property type="molecule type" value="Genomic_DNA"/>
</dbReference>
<dbReference type="Proteomes" id="UP000238261">
    <property type="component" value="Unassembled WGS sequence"/>
</dbReference>
<gene>
    <name evidence="2" type="ORF">XhyaCFBP1156_06415</name>
</gene>
<keyword evidence="3" id="KW-1185">Reference proteome</keyword>
<evidence type="ECO:0000313" key="3">
    <source>
        <dbReference type="Proteomes" id="UP000238261"/>
    </source>
</evidence>
<reference evidence="3" key="1">
    <citation type="submission" date="2016-08" db="EMBL/GenBank/DDBJ databases">
        <authorList>
            <person name="Merda D."/>
            <person name="Briand M."/>
            <person name="Taghouti G."/>
            <person name="Carrere S."/>
            <person name="Gouzy J."/>
            <person name="Portier P."/>
            <person name="Jacques M.-A."/>
            <person name="Fischer-Le Saux M."/>
        </authorList>
    </citation>
    <scope>NUCLEOTIDE SEQUENCE [LARGE SCALE GENOMIC DNA]</scope>
    <source>
        <strain evidence="3">CFBP1156</strain>
    </source>
</reference>
<dbReference type="AlphaFoldDB" id="A0A2S7EYY8"/>